<dbReference type="Proteomes" id="UP001596171">
    <property type="component" value="Unassembled WGS sequence"/>
</dbReference>
<dbReference type="InterPro" id="IPR000525">
    <property type="entry name" value="Initiator_Rep_WH1"/>
</dbReference>
<name>A0ABW1SNZ2_9LACO</name>
<protein>
    <submittedName>
        <fullName evidence="3">Replication initiation protein</fullName>
    </submittedName>
</protein>
<reference evidence="4" key="1">
    <citation type="journal article" date="2019" name="Int. J. Syst. Evol. Microbiol.">
        <title>The Global Catalogue of Microorganisms (GCM) 10K type strain sequencing project: providing services to taxonomists for standard genome sequencing and annotation.</title>
        <authorList>
            <consortium name="The Broad Institute Genomics Platform"/>
            <consortium name="The Broad Institute Genome Sequencing Center for Infectious Disease"/>
            <person name="Wu L."/>
            <person name="Ma J."/>
        </authorList>
    </citation>
    <scope>NUCLEOTIDE SEQUENCE [LARGE SCALE GENOMIC DNA]</scope>
    <source>
        <strain evidence="4">CCM 8930</strain>
    </source>
</reference>
<organism evidence="3 4">
    <name type="scientific">Lactiplantibacillus nangangensis</name>
    <dbReference type="NCBI Taxonomy" id="2559917"/>
    <lineage>
        <taxon>Bacteria</taxon>
        <taxon>Bacillati</taxon>
        <taxon>Bacillota</taxon>
        <taxon>Bacilli</taxon>
        <taxon>Lactobacillales</taxon>
        <taxon>Lactobacillaceae</taxon>
        <taxon>Lactiplantibacillus</taxon>
    </lineage>
</organism>
<accession>A0ABW1SNZ2</accession>
<evidence type="ECO:0000313" key="4">
    <source>
        <dbReference type="Proteomes" id="UP001596171"/>
    </source>
</evidence>
<proteinExistence type="inferred from homology"/>
<comment type="caution">
    <text evidence="3">The sequence shown here is derived from an EMBL/GenBank/DDBJ whole genome shotgun (WGS) entry which is preliminary data.</text>
</comment>
<evidence type="ECO:0000259" key="2">
    <source>
        <dbReference type="Pfam" id="PF01051"/>
    </source>
</evidence>
<comment type="similarity">
    <text evidence="1">Belongs to the initiator RepB protein family.</text>
</comment>
<dbReference type="Gene3D" id="1.10.10.10">
    <property type="entry name" value="Winged helix-like DNA-binding domain superfamily/Winged helix DNA-binding domain"/>
    <property type="match status" value="1"/>
</dbReference>
<keyword evidence="4" id="KW-1185">Reference proteome</keyword>
<dbReference type="InterPro" id="IPR036388">
    <property type="entry name" value="WH-like_DNA-bd_sf"/>
</dbReference>
<dbReference type="RefSeq" id="WP_261976777.1">
    <property type="nucleotide sequence ID" value="NZ_JBHSSE010000034.1"/>
</dbReference>
<evidence type="ECO:0000256" key="1">
    <source>
        <dbReference type="ARBA" id="ARBA00038283"/>
    </source>
</evidence>
<dbReference type="InterPro" id="IPR036390">
    <property type="entry name" value="WH_DNA-bd_sf"/>
</dbReference>
<sequence>MKSFEQRVLDYCFSFVSENDIADKMYEVSVLEVIRHFGLSASGNSYQRAAKALKTLNENTALYLPKTLPSGERGILMTQLFDTLFFGEAGTVQFRFSPNAAPLVFDLKKNFYSFHLQQLLSAENRYQELKQFTSKIKYQDQSTVFQHFVQEIKSR</sequence>
<gene>
    <name evidence="3" type="ORF">ACFP1L_14020</name>
</gene>
<dbReference type="Pfam" id="PF01051">
    <property type="entry name" value="Rep3_N"/>
    <property type="match status" value="1"/>
</dbReference>
<feature type="domain" description="Initiator Rep protein WH1" evidence="2">
    <location>
        <begin position="2"/>
        <end position="126"/>
    </location>
</feature>
<dbReference type="SUPFAM" id="SSF46785">
    <property type="entry name" value="Winged helix' DNA-binding domain"/>
    <property type="match status" value="1"/>
</dbReference>
<evidence type="ECO:0000313" key="3">
    <source>
        <dbReference type="EMBL" id="MFC6202984.1"/>
    </source>
</evidence>
<dbReference type="EMBL" id="JBHSSE010000034">
    <property type="protein sequence ID" value="MFC6202984.1"/>
    <property type="molecule type" value="Genomic_DNA"/>
</dbReference>